<gene>
    <name evidence="2" type="ORF">DS742_13950</name>
</gene>
<proteinExistence type="predicted"/>
<evidence type="ECO:0000313" key="2">
    <source>
        <dbReference type="EMBL" id="RFZ78217.1"/>
    </source>
</evidence>
<reference evidence="2 3" key="1">
    <citation type="submission" date="2018-07" db="EMBL/GenBank/DDBJ databases">
        <title>New species, Clostridium PI-S10-A1B.</title>
        <authorList>
            <person name="Krishna G."/>
            <person name="Summeta K."/>
            <person name="Shikha S."/>
            <person name="Prabhu P.B."/>
            <person name="Suresh K."/>
        </authorList>
    </citation>
    <scope>NUCLEOTIDE SEQUENCE [LARGE SCALE GENOMIC DNA]</scope>
    <source>
        <strain evidence="2 3">PI-S10-A1B</strain>
    </source>
</reference>
<name>A0A3E2NB22_9FIRM</name>
<evidence type="ECO:0000256" key="1">
    <source>
        <dbReference type="SAM" id="MobiDB-lite"/>
    </source>
</evidence>
<evidence type="ECO:0000313" key="3">
    <source>
        <dbReference type="Proteomes" id="UP000260680"/>
    </source>
</evidence>
<protein>
    <submittedName>
        <fullName evidence="2">Uncharacterized protein</fullName>
    </submittedName>
</protein>
<organism evidence="2 3">
    <name type="scientific">Lacrimispora amygdalina</name>
    <dbReference type="NCBI Taxonomy" id="253257"/>
    <lineage>
        <taxon>Bacteria</taxon>
        <taxon>Bacillati</taxon>
        <taxon>Bacillota</taxon>
        <taxon>Clostridia</taxon>
        <taxon>Lachnospirales</taxon>
        <taxon>Lachnospiraceae</taxon>
        <taxon>Lacrimispora</taxon>
    </lineage>
</organism>
<accession>A0A3E2NB22</accession>
<feature type="region of interest" description="Disordered" evidence="1">
    <location>
        <begin position="55"/>
        <end position="86"/>
    </location>
</feature>
<dbReference type="AlphaFoldDB" id="A0A3E2NB22"/>
<dbReference type="Proteomes" id="UP000260680">
    <property type="component" value="Unassembled WGS sequence"/>
</dbReference>
<feature type="compositionally biased region" description="Basic and acidic residues" evidence="1">
    <location>
        <begin position="55"/>
        <end position="71"/>
    </location>
</feature>
<dbReference type="EMBL" id="QOHO01000043">
    <property type="protein sequence ID" value="RFZ78217.1"/>
    <property type="molecule type" value="Genomic_DNA"/>
</dbReference>
<comment type="caution">
    <text evidence="2">The sequence shown here is derived from an EMBL/GenBank/DDBJ whole genome shotgun (WGS) entry which is preliminary data.</text>
</comment>
<sequence length="86" mass="9842">MAYKVQKPCKICGKLYTPCSDCEHDNTAFHWRTVACSVECGQEYLQKVISARDIDNKSNTEATNRVKERKPNKSTSVNEKESEQIE</sequence>